<evidence type="ECO:0000256" key="3">
    <source>
        <dbReference type="ARBA" id="ARBA00022692"/>
    </source>
</evidence>
<evidence type="ECO:0000256" key="2">
    <source>
        <dbReference type="ARBA" id="ARBA00009877"/>
    </source>
</evidence>
<name>A0ABQ8GNM4_9PEZI</name>
<comment type="subcellular location">
    <subcellularLocation>
        <location evidence="1">Membrane</location>
        <topology evidence="1">Multi-pass membrane protein</topology>
    </subcellularLocation>
</comment>
<proteinExistence type="inferred from homology"/>
<dbReference type="PANTHER" id="PTHR12428:SF65">
    <property type="entry name" value="CYTOCHROME C OXIDASE ASSEMBLY PROTEIN COX18, MITOCHONDRIAL"/>
    <property type="match status" value="1"/>
</dbReference>
<dbReference type="EMBL" id="JAGTJR010000004">
    <property type="protein sequence ID" value="KAH7061367.1"/>
    <property type="molecule type" value="Genomic_DNA"/>
</dbReference>
<evidence type="ECO:0000256" key="4">
    <source>
        <dbReference type="ARBA" id="ARBA00022989"/>
    </source>
</evidence>
<keyword evidence="5 6" id="KW-0472">Membrane</keyword>
<keyword evidence="3 6" id="KW-0812">Transmembrane</keyword>
<evidence type="ECO:0000256" key="5">
    <source>
        <dbReference type="ARBA" id="ARBA00023136"/>
    </source>
</evidence>
<dbReference type="PANTHER" id="PTHR12428">
    <property type="entry name" value="OXA1"/>
    <property type="match status" value="1"/>
</dbReference>
<keyword evidence="4 6" id="KW-1133">Transmembrane helix</keyword>
<comment type="similarity">
    <text evidence="2">Belongs to the OXA1/ALB3/YidC family.</text>
</comment>
<comment type="caution">
    <text evidence="7">The sequence shown here is derived from an EMBL/GenBank/DDBJ whole genome shotgun (WGS) entry which is preliminary data.</text>
</comment>
<dbReference type="InterPro" id="IPR001708">
    <property type="entry name" value="YidC/ALB3/OXA1/COX18"/>
</dbReference>
<evidence type="ECO:0000313" key="8">
    <source>
        <dbReference type="Proteomes" id="UP000774617"/>
    </source>
</evidence>
<protein>
    <recommendedName>
        <fullName evidence="9">Membrane insertase OXA1/ALB3/YidC</fullName>
    </recommendedName>
</protein>
<gene>
    <name evidence="7" type="ORF">B0J12DRAFT_592673</name>
</gene>
<evidence type="ECO:0008006" key="9">
    <source>
        <dbReference type="Google" id="ProtNLM"/>
    </source>
</evidence>
<evidence type="ECO:0000256" key="1">
    <source>
        <dbReference type="ARBA" id="ARBA00004141"/>
    </source>
</evidence>
<evidence type="ECO:0000313" key="7">
    <source>
        <dbReference type="EMBL" id="KAH7061367.1"/>
    </source>
</evidence>
<sequence>MRPRNVVSGLNARSLLGLPPHLRAHIYHNRQPRSLHPPQMRSASSAGALQMHEADLVLNLFWGMFEVLHNCGLSWAVAIPAGAVVVRGLIIMPWFQIPARKAQQQNAALLPLNHAYAIAMKHRCHQIFYDKGPRVARSKAKMAMAKYNYQLRQRWRAERWRQMLPLATFPIFIGVAEVIRRMCGSRSGLWGIIFGSGSAQAQHPSAEALTAAGDNWLEPSFATEGALWFPNLMLADPNMILPFVVSGLTMATLHRGSKPPQEGKERPAGIILRRILMTGALAIGPLTLHMPTAILLYWSASTTCAYISHLILDKYYPLDMPPKPCRRSVMYNPKAVQKAK</sequence>
<organism evidence="7 8">
    <name type="scientific">Macrophomina phaseolina</name>
    <dbReference type="NCBI Taxonomy" id="35725"/>
    <lineage>
        <taxon>Eukaryota</taxon>
        <taxon>Fungi</taxon>
        <taxon>Dikarya</taxon>
        <taxon>Ascomycota</taxon>
        <taxon>Pezizomycotina</taxon>
        <taxon>Dothideomycetes</taxon>
        <taxon>Dothideomycetes incertae sedis</taxon>
        <taxon>Botryosphaeriales</taxon>
        <taxon>Botryosphaeriaceae</taxon>
        <taxon>Macrophomina</taxon>
    </lineage>
</organism>
<reference evidence="7 8" key="1">
    <citation type="journal article" date="2021" name="Nat. Commun.">
        <title>Genetic determinants of endophytism in the Arabidopsis root mycobiome.</title>
        <authorList>
            <person name="Mesny F."/>
            <person name="Miyauchi S."/>
            <person name="Thiergart T."/>
            <person name="Pickel B."/>
            <person name="Atanasova L."/>
            <person name="Karlsson M."/>
            <person name="Huettel B."/>
            <person name="Barry K.W."/>
            <person name="Haridas S."/>
            <person name="Chen C."/>
            <person name="Bauer D."/>
            <person name="Andreopoulos W."/>
            <person name="Pangilinan J."/>
            <person name="LaButti K."/>
            <person name="Riley R."/>
            <person name="Lipzen A."/>
            <person name="Clum A."/>
            <person name="Drula E."/>
            <person name="Henrissat B."/>
            <person name="Kohler A."/>
            <person name="Grigoriev I.V."/>
            <person name="Martin F.M."/>
            <person name="Hacquard S."/>
        </authorList>
    </citation>
    <scope>NUCLEOTIDE SEQUENCE [LARGE SCALE GENOMIC DNA]</scope>
    <source>
        <strain evidence="7 8">MPI-SDFR-AT-0080</strain>
    </source>
</reference>
<accession>A0ABQ8GNM4</accession>
<dbReference type="Proteomes" id="UP000774617">
    <property type="component" value="Unassembled WGS sequence"/>
</dbReference>
<feature type="transmembrane region" description="Helical" evidence="6">
    <location>
        <begin position="275"/>
        <end position="298"/>
    </location>
</feature>
<evidence type="ECO:0000256" key="6">
    <source>
        <dbReference type="SAM" id="Phobius"/>
    </source>
</evidence>
<keyword evidence="8" id="KW-1185">Reference proteome</keyword>